<dbReference type="InterPro" id="IPR003660">
    <property type="entry name" value="HAMP_dom"/>
</dbReference>
<dbReference type="Pfam" id="PF07730">
    <property type="entry name" value="HisKA_3"/>
    <property type="match status" value="1"/>
</dbReference>
<dbReference type="Proteomes" id="UP000444316">
    <property type="component" value="Unassembled WGS sequence"/>
</dbReference>
<keyword evidence="5" id="KW-0902">Two-component regulatory system</keyword>
<comment type="subcellular location">
    <subcellularLocation>
        <location evidence="1">Membrane</location>
    </subcellularLocation>
</comment>
<dbReference type="GO" id="GO:0000155">
    <property type="term" value="F:phosphorelay sensor kinase activity"/>
    <property type="evidence" value="ECO:0007669"/>
    <property type="project" value="InterPro"/>
</dbReference>
<evidence type="ECO:0000256" key="4">
    <source>
        <dbReference type="ARBA" id="ARBA00022777"/>
    </source>
</evidence>
<gene>
    <name evidence="7" type="ORF">GTP23_03720</name>
</gene>
<accession>A0A845HX67</accession>
<keyword evidence="4" id="KW-0418">Kinase</keyword>
<dbReference type="EMBL" id="WWCL01000001">
    <property type="protein sequence ID" value="MYN44175.1"/>
    <property type="molecule type" value="Genomic_DNA"/>
</dbReference>
<dbReference type="RefSeq" id="WP_161033910.1">
    <property type="nucleotide sequence ID" value="NZ_WWCL01000001.1"/>
</dbReference>
<evidence type="ECO:0000256" key="2">
    <source>
        <dbReference type="ARBA" id="ARBA00022553"/>
    </source>
</evidence>
<dbReference type="Pfam" id="PF02518">
    <property type="entry name" value="HATPase_c"/>
    <property type="match status" value="1"/>
</dbReference>
<dbReference type="CDD" id="cd16917">
    <property type="entry name" value="HATPase_UhpB-NarQ-NarX-like"/>
    <property type="match status" value="1"/>
</dbReference>
<evidence type="ECO:0000313" key="7">
    <source>
        <dbReference type="EMBL" id="MYN44175.1"/>
    </source>
</evidence>
<comment type="caution">
    <text evidence="7">The sequence shown here is derived from an EMBL/GenBank/DDBJ whole genome shotgun (WGS) entry which is preliminary data.</text>
</comment>
<name>A0A845HX67_9BURK</name>
<sequence length="436" mass="47130">MDLRRRLVGSLSLLLAALLAGTALVQLYSLRADVAAEVRASSQLVTVLLAAGTLAPDEAQALQPLLAQAGLRHLSIRTEGQAPLQPARDSLSGWLGLEALIPSQPEQQIRIGQQTLYIAPYPHSEISERLVDTVRLWSTLLFFSGTTLLVAWWSADRALRPVRELEASLHRLARGEPDPALPQFDLREFGRVARAIDHLARALGAARAAQQALARQLITVREDEKRTLARELHDEMGQTLTALNVTAAHLERHGATMAPAEVGECAVELRRELRTCSGQLRGMLKTLRPHGLSAHGLQQALADLLQGWRSKQTAITFELLLPAAMPAVDEQLALVIYRVVQEALTNVVRHSGAVSCTVQLQATAAGLQLDVMDDGCGLPSDLAWQGGLLGMRERISMVDGQLQVWHGPAGGLHLHALFPLRHQSCAGVAELAGVAA</sequence>
<dbReference type="GO" id="GO:0016020">
    <property type="term" value="C:membrane"/>
    <property type="evidence" value="ECO:0007669"/>
    <property type="project" value="UniProtKB-SubCell"/>
</dbReference>
<protein>
    <submittedName>
        <fullName evidence="7">HAMP domain-containing protein</fullName>
    </submittedName>
</protein>
<dbReference type="InterPro" id="IPR003594">
    <property type="entry name" value="HATPase_dom"/>
</dbReference>
<dbReference type="GO" id="GO:0046983">
    <property type="term" value="F:protein dimerization activity"/>
    <property type="evidence" value="ECO:0007669"/>
    <property type="project" value="InterPro"/>
</dbReference>
<dbReference type="InterPro" id="IPR050482">
    <property type="entry name" value="Sensor_HK_TwoCompSys"/>
</dbReference>
<feature type="domain" description="HAMP" evidence="6">
    <location>
        <begin position="156"/>
        <end position="208"/>
    </location>
</feature>
<dbReference type="SMART" id="SM00304">
    <property type="entry name" value="HAMP"/>
    <property type="match status" value="1"/>
</dbReference>
<evidence type="ECO:0000256" key="3">
    <source>
        <dbReference type="ARBA" id="ARBA00022679"/>
    </source>
</evidence>
<dbReference type="SUPFAM" id="SSF55874">
    <property type="entry name" value="ATPase domain of HSP90 chaperone/DNA topoisomerase II/histidine kinase"/>
    <property type="match status" value="1"/>
</dbReference>
<evidence type="ECO:0000256" key="1">
    <source>
        <dbReference type="ARBA" id="ARBA00004370"/>
    </source>
</evidence>
<dbReference type="PANTHER" id="PTHR24421:SF58">
    <property type="entry name" value="SIGNAL TRANSDUCTION HISTIDINE-PROTEIN KINASE_PHOSPHATASE UHPB"/>
    <property type="match status" value="1"/>
</dbReference>
<evidence type="ECO:0000256" key="5">
    <source>
        <dbReference type="ARBA" id="ARBA00023012"/>
    </source>
</evidence>
<dbReference type="Pfam" id="PF00672">
    <property type="entry name" value="HAMP"/>
    <property type="match status" value="1"/>
</dbReference>
<evidence type="ECO:0000313" key="8">
    <source>
        <dbReference type="Proteomes" id="UP000444316"/>
    </source>
</evidence>
<organism evidence="7 8">
    <name type="scientific">Duganella fentianensis</name>
    <dbReference type="NCBI Taxonomy" id="2692177"/>
    <lineage>
        <taxon>Bacteria</taxon>
        <taxon>Pseudomonadati</taxon>
        <taxon>Pseudomonadota</taxon>
        <taxon>Betaproteobacteria</taxon>
        <taxon>Burkholderiales</taxon>
        <taxon>Oxalobacteraceae</taxon>
        <taxon>Telluria group</taxon>
        <taxon>Duganella</taxon>
    </lineage>
</organism>
<dbReference type="Gene3D" id="3.30.565.10">
    <property type="entry name" value="Histidine kinase-like ATPase, C-terminal domain"/>
    <property type="match status" value="1"/>
</dbReference>
<keyword evidence="2" id="KW-0597">Phosphoprotein</keyword>
<dbReference type="InterPro" id="IPR036890">
    <property type="entry name" value="HATPase_C_sf"/>
</dbReference>
<proteinExistence type="predicted"/>
<dbReference type="AlphaFoldDB" id="A0A845HX67"/>
<dbReference type="PANTHER" id="PTHR24421">
    <property type="entry name" value="NITRATE/NITRITE SENSOR PROTEIN NARX-RELATED"/>
    <property type="match status" value="1"/>
</dbReference>
<keyword evidence="8" id="KW-1185">Reference proteome</keyword>
<dbReference type="Gene3D" id="6.10.340.10">
    <property type="match status" value="1"/>
</dbReference>
<dbReference type="PROSITE" id="PS50885">
    <property type="entry name" value="HAMP"/>
    <property type="match status" value="1"/>
</dbReference>
<dbReference type="Gene3D" id="1.20.5.1930">
    <property type="match status" value="1"/>
</dbReference>
<evidence type="ECO:0000259" key="6">
    <source>
        <dbReference type="PROSITE" id="PS50885"/>
    </source>
</evidence>
<keyword evidence="3" id="KW-0808">Transferase</keyword>
<dbReference type="InterPro" id="IPR011712">
    <property type="entry name" value="Sig_transdc_His_kin_sub3_dim/P"/>
</dbReference>
<reference evidence="7" key="1">
    <citation type="submission" date="2019-12" db="EMBL/GenBank/DDBJ databases">
        <title>Novel species isolated from a subtropical stream in China.</title>
        <authorList>
            <person name="Lu H."/>
        </authorList>
    </citation>
    <scope>NUCLEOTIDE SEQUENCE [LARGE SCALE GENOMIC DNA]</scope>
    <source>
        <strain evidence="7">FT93W</strain>
    </source>
</reference>